<dbReference type="InParanoid" id="A0A078BAC1"/>
<evidence type="ECO:0000256" key="9">
    <source>
        <dbReference type="SAM" id="MobiDB-lite"/>
    </source>
</evidence>
<dbReference type="EMBL" id="CCKQ01019486">
    <property type="protein sequence ID" value="CDW91500.1"/>
    <property type="molecule type" value="Genomic_DNA"/>
</dbReference>
<evidence type="ECO:0000256" key="5">
    <source>
        <dbReference type="ARBA" id="ARBA00022777"/>
    </source>
</evidence>
<protein>
    <recommendedName>
        <fullName evidence="1">non-specific serine/threonine protein kinase</fullName>
        <ecNumber evidence="1">2.7.11.1</ecNumber>
    </recommendedName>
</protein>
<evidence type="ECO:0000256" key="4">
    <source>
        <dbReference type="ARBA" id="ARBA00022741"/>
    </source>
</evidence>
<dbReference type="PANTHER" id="PTHR44899">
    <property type="entry name" value="CAMK FAMILY PROTEIN KINASE"/>
    <property type="match status" value="1"/>
</dbReference>
<keyword evidence="12" id="KW-1185">Reference proteome</keyword>
<dbReference type="Gene3D" id="1.10.510.10">
    <property type="entry name" value="Transferase(Phosphotransferase) domain 1"/>
    <property type="match status" value="1"/>
</dbReference>
<keyword evidence="4" id="KW-0547">Nucleotide-binding</keyword>
<evidence type="ECO:0000256" key="3">
    <source>
        <dbReference type="ARBA" id="ARBA00022679"/>
    </source>
</evidence>
<keyword evidence="5 11" id="KW-0418">Kinase</keyword>
<evidence type="ECO:0000256" key="6">
    <source>
        <dbReference type="ARBA" id="ARBA00022840"/>
    </source>
</evidence>
<gene>
    <name evidence="11" type="primary">Contig343.g375</name>
    <name evidence="11" type="ORF">STYLEM_20655</name>
</gene>
<feature type="domain" description="Protein kinase" evidence="10">
    <location>
        <begin position="1"/>
        <end position="251"/>
    </location>
</feature>
<feature type="region of interest" description="Disordered" evidence="9">
    <location>
        <begin position="659"/>
        <end position="680"/>
    </location>
</feature>
<sequence length="824" mass="95315">MNPLIMAMSTNQTSSILSESVAESKILVQDNNECSLADDEDEEPSQNVKRYSKLDDFFFIKKLVMEYADNGDLYEKILELQRKELMFTEDQIWKLFIQIVNGLKSLHDLKIMHRDLKSANLFLNKDYTIKLGDMNVSKVANQKGLNYTQTGTPYYASPEVWRDESYDIKSDIWSLGCVLYEMITLQPPFKAENMDDLFKLVMRGNIKPIPKQYSNDLQQLVKLLLSLDQRKRPTCEQIMNSSAFRRKHQQFQLQQQAGGHRFEAFNLDINNTLLKTINFPKDLLNVTSNFPQPNYNIFKSKKAQAISKTPIDQENGILGSARKSEQYDQIQFPQAKNKNSYLPKITLDKSKSRKLINQSLQNPLKQQFANNYGSLSSQKSNNKLTQKSSILLQNPQKILKSKKSNENNNFHLLRLDYGNKLVEQQSLSPTRIRYEARETHEQPNFNKNLSAFKNTEKIGGIKRMKTEETDGENDSLNQLENLTSQKDISFDESPRQNENYYSKKSIKAINEQSLPQIIQSLNQKSLRNLNEMDNIMSIRHLKQYAQIVSMSHDQQALQKNIAKQIKNLNQGNMLRNHFINLNKIPEHNFVVKNSNSNPSEQNQQEILQSNLNQNELSDFSPSGSPSRIRDLIKLNSIQKFKMNNHHLLNKERRLKQQVQSVSNIQSKRNSLSPSNRLKQAHQNSNELLDVSGIQIQSSINQINDDDEPTLPIMLNNDSSKDLNTHLNVNINERLLQLTNRGNKKELIQLSQLNSMKRNLKNIQNSSQNDLSKSEKKQLILPQLDRSILNRNDLPMSLQNEVYKKRNISMKKQQAISSRKLETID</sequence>
<dbReference type="GO" id="GO:0004674">
    <property type="term" value="F:protein serine/threonine kinase activity"/>
    <property type="evidence" value="ECO:0007669"/>
    <property type="project" value="UniProtKB-KW"/>
</dbReference>
<keyword evidence="6" id="KW-0067">ATP-binding</keyword>
<dbReference type="PANTHER" id="PTHR44899:SF3">
    <property type="entry name" value="SERINE_THREONINE-PROTEIN KINASE NEK1"/>
    <property type="match status" value="1"/>
</dbReference>
<dbReference type="EC" id="2.7.11.1" evidence="1"/>
<dbReference type="PROSITE" id="PS00108">
    <property type="entry name" value="PROTEIN_KINASE_ST"/>
    <property type="match status" value="1"/>
</dbReference>
<accession>A0A078BAC1</accession>
<dbReference type="Pfam" id="PF00069">
    <property type="entry name" value="Pkinase"/>
    <property type="match status" value="1"/>
</dbReference>
<evidence type="ECO:0000256" key="8">
    <source>
        <dbReference type="ARBA" id="ARBA00048679"/>
    </source>
</evidence>
<dbReference type="GO" id="GO:0005524">
    <property type="term" value="F:ATP binding"/>
    <property type="evidence" value="ECO:0007669"/>
    <property type="project" value="UniProtKB-KW"/>
</dbReference>
<evidence type="ECO:0000256" key="1">
    <source>
        <dbReference type="ARBA" id="ARBA00012513"/>
    </source>
</evidence>
<dbReference type="AlphaFoldDB" id="A0A078BAC1"/>
<evidence type="ECO:0000313" key="11">
    <source>
        <dbReference type="EMBL" id="CDW91500.1"/>
    </source>
</evidence>
<evidence type="ECO:0000313" key="12">
    <source>
        <dbReference type="Proteomes" id="UP000039865"/>
    </source>
</evidence>
<evidence type="ECO:0000256" key="2">
    <source>
        <dbReference type="ARBA" id="ARBA00022527"/>
    </source>
</evidence>
<evidence type="ECO:0000259" key="10">
    <source>
        <dbReference type="PROSITE" id="PS50011"/>
    </source>
</evidence>
<comment type="catalytic activity">
    <reaction evidence="8">
        <text>L-seryl-[protein] + ATP = O-phospho-L-seryl-[protein] + ADP + H(+)</text>
        <dbReference type="Rhea" id="RHEA:17989"/>
        <dbReference type="Rhea" id="RHEA-COMP:9863"/>
        <dbReference type="Rhea" id="RHEA-COMP:11604"/>
        <dbReference type="ChEBI" id="CHEBI:15378"/>
        <dbReference type="ChEBI" id="CHEBI:29999"/>
        <dbReference type="ChEBI" id="CHEBI:30616"/>
        <dbReference type="ChEBI" id="CHEBI:83421"/>
        <dbReference type="ChEBI" id="CHEBI:456216"/>
        <dbReference type="EC" id="2.7.11.1"/>
    </reaction>
</comment>
<organism evidence="11 12">
    <name type="scientific">Stylonychia lemnae</name>
    <name type="common">Ciliate</name>
    <dbReference type="NCBI Taxonomy" id="5949"/>
    <lineage>
        <taxon>Eukaryota</taxon>
        <taxon>Sar</taxon>
        <taxon>Alveolata</taxon>
        <taxon>Ciliophora</taxon>
        <taxon>Intramacronucleata</taxon>
        <taxon>Spirotrichea</taxon>
        <taxon>Stichotrichia</taxon>
        <taxon>Sporadotrichida</taxon>
        <taxon>Oxytrichidae</taxon>
        <taxon>Stylonychinae</taxon>
        <taxon>Stylonychia</taxon>
    </lineage>
</organism>
<comment type="catalytic activity">
    <reaction evidence="7">
        <text>L-threonyl-[protein] + ATP = O-phospho-L-threonyl-[protein] + ADP + H(+)</text>
        <dbReference type="Rhea" id="RHEA:46608"/>
        <dbReference type="Rhea" id="RHEA-COMP:11060"/>
        <dbReference type="Rhea" id="RHEA-COMP:11605"/>
        <dbReference type="ChEBI" id="CHEBI:15378"/>
        <dbReference type="ChEBI" id="CHEBI:30013"/>
        <dbReference type="ChEBI" id="CHEBI:30616"/>
        <dbReference type="ChEBI" id="CHEBI:61977"/>
        <dbReference type="ChEBI" id="CHEBI:456216"/>
        <dbReference type="EC" id="2.7.11.1"/>
    </reaction>
</comment>
<evidence type="ECO:0000256" key="7">
    <source>
        <dbReference type="ARBA" id="ARBA00047899"/>
    </source>
</evidence>
<dbReference type="SUPFAM" id="SSF56112">
    <property type="entry name" value="Protein kinase-like (PK-like)"/>
    <property type="match status" value="1"/>
</dbReference>
<keyword evidence="2" id="KW-0723">Serine/threonine-protein kinase</keyword>
<dbReference type="OrthoDB" id="248923at2759"/>
<dbReference type="Proteomes" id="UP000039865">
    <property type="component" value="Unassembled WGS sequence"/>
</dbReference>
<name>A0A078BAC1_STYLE</name>
<keyword evidence="3" id="KW-0808">Transferase</keyword>
<dbReference type="InterPro" id="IPR008271">
    <property type="entry name" value="Ser/Thr_kinase_AS"/>
</dbReference>
<dbReference type="PROSITE" id="PS50011">
    <property type="entry name" value="PROTEIN_KINASE_DOM"/>
    <property type="match status" value="1"/>
</dbReference>
<dbReference type="SMART" id="SM00220">
    <property type="entry name" value="S_TKc"/>
    <property type="match status" value="1"/>
</dbReference>
<proteinExistence type="predicted"/>
<dbReference type="InterPro" id="IPR011009">
    <property type="entry name" value="Kinase-like_dom_sf"/>
</dbReference>
<reference evidence="11 12" key="1">
    <citation type="submission" date="2014-06" db="EMBL/GenBank/DDBJ databases">
        <authorList>
            <person name="Swart Estienne"/>
        </authorList>
    </citation>
    <scope>NUCLEOTIDE SEQUENCE [LARGE SCALE GENOMIC DNA]</scope>
    <source>
        <strain evidence="11 12">130c</strain>
    </source>
</reference>
<dbReference type="InterPro" id="IPR000719">
    <property type="entry name" value="Prot_kinase_dom"/>
</dbReference>
<dbReference type="InterPro" id="IPR051131">
    <property type="entry name" value="NEK_Ser/Thr_kinase_NIMA"/>
</dbReference>